<dbReference type="InParanoid" id="A0A067PZM3"/>
<reference evidence="3" key="1">
    <citation type="journal article" date="2014" name="Proc. Natl. Acad. Sci. U.S.A.">
        <title>Extensive sampling of basidiomycete genomes demonstrates inadequacy of the white-rot/brown-rot paradigm for wood decay fungi.</title>
        <authorList>
            <person name="Riley R."/>
            <person name="Salamov A.A."/>
            <person name="Brown D.W."/>
            <person name="Nagy L.G."/>
            <person name="Floudas D."/>
            <person name="Held B.W."/>
            <person name="Levasseur A."/>
            <person name="Lombard V."/>
            <person name="Morin E."/>
            <person name="Otillar R."/>
            <person name="Lindquist E.A."/>
            <person name="Sun H."/>
            <person name="LaButti K.M."/>
            <person name="Schmutz J."/>
            <person name="Jabbour D."/>
            <person name="Luo H."/>
            <person name="Baker S.E."/>
            <person name="Pisabarro A.G."/>
            <person name="Walton J.D."/>
            <person name="Blanchette R.A."/>
            <person name="Henrissat B."/>
            <person name="Martin F."/>
            <person name="Cullen D."/>
            <person name="Hibbett D.S."/>
            <person name="Grigoriev I.V."/>
        </authorList>
    </citation>
    <scope>NUCLEOTIDE SEQUENCE [LARGE SCALE GENOMIC DNA]</scope>
    <source>
        <strain evidence="3">MUCL 33604</strain>
    </source>
</reference>
<accession>A0A067PZM3</accession>
<evidence type="ECO:0000313" key="2">
    <source>
        <dbReference type="EMBL" id="KDQ59330.1"/>
    </source>
</evidence>
<sequence>MLPLIPPIFGLPAIHPCYSSSHARSLLSTGYLASPSNGTISLSLELDAEAPRQNCHPHLPKTLESQRSSCRRFFHPPQATTARRYPGNLDCTMNIDRSRETTDIRP</sequence>
<dbReference type="EMBL" id="KL197716">
    <property type="protein sequence ID" value="KDQ59330.1"/>
    <property type="molecule type" value="Genomic_DNA"/>
</dbReference>
<feature type="compositionally biased region" description="Basic and acidic residues" evidence="1">
    <location>
        <begin position="96"/>
        <end position="106"/>
    </location>
</feature>
<gene>
    <name evidence="2" type="ORF">JAAARDRAFT_34071</name>
</gene>
<organism evidence="2 3">
    <name type="scientific">Jaapia argillacea MUCL 33604</name>
    <dbReference type="NCBI Taxonomy" id="933084"/>
    <lineage>
        <taxon>Eukaryota</taxon>
        <taxon>Fungi</taxon>
        <taxon>Dikarya</taxon>
        <taxon>Basidiomycota</taxon>
        <taxon>Agaricomycotina</taxon>
        <taxon>Agaricomycetes</taxon>
        <taxon>Agaricomycetidae</taxon>
        <taxon>Jaapiales</taxon>
        <taxon>Jaapiaceae</taxon>
        <taxon>Jaapia</taxon>
    </lineage>
</organism>
<name>A0A067PZM3_9AGAM</name>
<protein>
    <submittedName>
        <fullName evidence="2">Uncharacterized protein</fullName>
    </submittedName>
</protein>
<evidence type="ECO:0000256" key="1">
    <source>
        <dbReference type="SAM" id="MobiDB-lite"/>
    </source>
</evidence>
<evidence type="ECO:0000313" key="3">
    <source>
        <dbReference type="Proteomes" id="UP000027265"/>
    </source>
</evidence>
<keyword evidence="3" id="KW-1185">Reference proteome</keyword>
<dbReference type="Proteomes" id="UP000027265">
    <property type="component" value="Unassembled WGS sequence"/>
</dbReference>
<feature type="region of interest" description="Disordered" evidence="1">
    <location>
        <begin position="77"/>
        <end position="106"/>
    </location>
</feature>
<dbReference type="HOGENOM" id="CLU_2223666_0_0_1"/>
<proteinExistence type="predicted"/>
<dbReference type="AlphaFoldDB" id="A0A067PZM3"/>